<sequence>CLDSSKQAIAGSKRNFQLNSDNARVTACAHTYITDDAFKAMQQLAMDKKIYDMVIIDPPSFAKKQKEIAAALKAYSKLVTLGLGVLRKGGVLVMASCSAHISADDFFQTVFLSAKNAGRKLVEIDRSGHALDHPITFPEGSYLKCLFAKG</sequence>
<proteinExistence type="predicted"/>
<dbReference type="PANTHER" id="PTHR42873">
    <property type="entry name" value="RIBOSOMAL RNA LARGE SUBUNIT METHYLTRANSFERASE"/>
    <property type="match status" value="1"/>
</dbReference>
<gene>
    <name evidence="1" type="ORF">MNBD_NITROSPINAE04-152</name>
</gene>
<dbReference type="Gene3D" id="3.40.50.150">
    <property type="entry name" value="Vaccinia Virus protein VP39"/>
    <property type="match status" value="1"/>
</dbReference>
<accession>A0A3B1BF71</accession>
<organism evidence="1">
    <name type="scientific">hydrothermal vent metagenome</name>
    <dbReference type="NCBI Taxonomy" id="652676"/>
    <lineage>
        <taxon>unclassified sequences</taxon>
        <taxon>metagenomes</taxon>
        <taxon>ecological metagenomes</taxon>
    </lineage>
</organism>
<dbReference type="AlphaFoldDB" id="A0A3B1BF71"/>
<protein>
    <submittedName>
        <fullName evidence="1">Uncharacterized protein</fullName>
    </submittedName>
</protein>
<dbReference type="EMBL" id="UOGA01000080">
    <property type="protein sequence ID" value="VAX16906.1"/>
    <property type="molecule type" value="Genomic_DNA"/>
</dbReference>
<dbReference type="SUPFAM" id="SSF53335">
    <property type="entry name" value="S-adenosyl-L-methionine-dependent methyltransferases"/>
    <property type="match status" value="1"/>
</dbReference>
<name>A0A3B1BF71_9ZZZZ</name>
<evidence type="ECO:0000313" key="1">
    <source>
        <dbReference type="EMBL" id="VAX16906.1"/>
    </source>
</evidence>
<dbReference type="InterPro" id="IPR029063">
    <property type="entry name" value="SAM-dependent_MTases_sf"/>
</dbReference>
<dbReference type="PANTHER" id="PTHR42873:SF1">
    <property type="entry name" value="S-ADENOSYLMETHIONINE-DEPENDENT METHYLTRANSFERASE DOMAIN-CONTAINING PROTEIN"/>
    <property type="match status" value="1"/>
</dbReference>
<dbReference type="GO" id="GO:0008168">
    <property type="term" value="F:methyltransferase activity"/>
    <property type="evidence" value="ECO:0007669"/>
    <property type="project" value="UniProtKB-KW"/>
</dbReference>
<feature type="non-terminal residue" evidence="1">
    <location>
        <position position="1"/>
    </location>
</feature>
<dbReference type="GO" id="GO:0032259">
    <property type="term" value="P:methylation"/>
    <property type="evidence" value="ECO:0007669"/>
    <property type="project" value="UniProtKB-KW"/>
</dbReference>
<reference evidence="1" key="1">
    <citation type="submission" date="2018-06" db="EMBL/GenBank/DDBJ databases">
        <authorList>
            <person name="Zhirakovskaya E."/>
        </authorList>
    </citation>
    <scope>NUCLEOTIDE SEQUENCE</scope>
</reference>